<feature type="domain" description="Myb-like" evidence="3">
    <location>
        <begin position="245"/>
        <end position="300"/>
    </location>
</feature>
<dbReference type="SUPFAM" id="SSF102875">
    <property type="entry name" value="Chromosomal protein MC1"/>
    <property type="match status" value="1"/>
</dbReference>
<gene>
    <name evidence="4" type="ORF">PSACC_03617</name>
</gene>
<feature type="compositionally biased region" description="Basic and acidic residues" evidence="2">
    <location>
        <begin position="125"/>
        <end position="145"/>
    </location>
</feature>
<dbReference type="OrthoDB" id="608866at2759"/>
<dbReference type="InterPro" id="IPR036620">
    <property type="entry name" value="MC1_sf"/>
</dbReference>
<dbReference type="AlphaFoldDB" id="A0A2H9TFK2"/>
<accession>A0A2H9TFK2</accession>
<organism evidence="4 5">
    <name type="scientific">Paramicrosporidium saccamoebae</name>
    <dbReference type="NCBI Taxonomy" id="1246581"/>
    <lineage>
        <taxon>Eukaryota</taxon>
        <taxon>Fungi</taxon>
        <taxon>Fungi incertae sedis</taxon>
        <taxon>Cryptomycota</taxon>
        <taxon>Cryptomycota incertae sedis</taxon>
        <taxon>Paramicrosporidium</taxon>
    </lineage>
</organism>
<dbReference type="Proteomes" id="UP000240830">
    <property type="component" value="Unassembled WGS sequence"/>
</dbReference>
<evidence type="ECO:0000259" key="3">
    <source>
        <dbReference type="PROSITE" id="PS50090"/>
    </source>
</evidence>
<protein>
    <recommendedName>
        <fullName evidence="3">Myb-like domain-containing protein</fullName>
    </recommendedName>
</protein>
<dbReference type="GO" id="GO:0042262">
    <property type="term" value="P:DNA protection"/>
    <property type="evidence" value="ECO:0007669"/>
    <property type="project" value="InterPro"/>
</dbReference>
<dbReference type="InterPro" id="IPR008674">
    <property type="entry name" value="MC1"/>
</dbReference>
<feature type="compositionally biased region" description="Low complexity" evidence="2">
    <location>
        <begin position="169"/>
        <end position="183"/>
    </location>
</feature>
<sequence length="431" mass="49041">MAVTTRSRTRRVSSPRRGVFPSNSDTLKSRRSVSPSRRDVSPHRNFSPNRKASPHRNVSPRRSVSPHQKVSPSRHVSLSRNVTSRRGKASTNRRSSPVSTAPLTSTPPSSLPFGAWLGRLVGRGDSVKPHSSKTPERRVEFRSSDDDLEVSSTSEEALFSDSSEESESETTLRSASKSTSTRSASKHNAPKSGSYGSSPQKKQTKSGAARRPRGIKECDRKMLHKMISKDDDPAIIINAANYRPTKRRPRLPWTPSEVMFLRMGVERFGMAWADILKCNEYKFHPHRVQIDLKDKWRNLTNYRPYGSHGKRTFVLLDADHNTIVRPDTLKPYRFNNRWPRDAALKAASKTEFYDVGRTHTTIRVREILPDENASSVLVHVYEGTRKRCTAPPHLNELRIRQVWQSDVRKTHEERHVSKADLVQIEQDACRL</sequence>
<dbReference type="CDD" id="cd11660">
    <property type="entry name" value="SANT_TRF"/>
    <property type="match status" value="1"/>
</dbReference>
<dbReference type="InterPro" id="IPR001005">
    <property type="entry name" value="SANT/Myb"/>
</dbReference>
<evidence type="ECO:0000313" key="5">
    <source>
        <dbReference type="Proteomes" id="UP000240830"/>
    </source>
</evidence>
<dbReference type="SUPFAM" id="SSF46689">
    <property type="entry name" value="Homeodomain-like"/>
    <property type="match status" value="1"/>
</dbReference>
<keyword evidence="5" id="KW-1185">Reference proteome</keyword>
<feature type="region of interest" description="Disordered" evidence="2">
    <location>
        <begin position="124"/>
        <end position="217"/>
    </location>
</feature>
<dbReference type="PROSITE" id="PS50090">
    <property type="entry name" value="MYB_LIKE"/>
    <property type="match status" value="1"/>
</dbReference>
<evidence type="ECO:0000256" key="1">
    <source>
        <dbReference type="ARBA" id="ARBA00023125"/>
    </source>
</evidence>
<dbReference type="PANTHER" id="PTHR47863:SF4">
    <property type="entry name" value="RING_FYVE_PHD ZINC FINGER SUPERFAMILY PROTEIN"/>
    <property type="match status" value="1"/>
</dbReference>
<dbReference type="EMBL" id="MTSL01000213">
    <property type="protein sequence ID" value="PJF16568.1"/>
    <property type="molecule type" value="Genomic_DNA"/>
</dbReference>
<evidence type="ECO:0000256" key="2">
    <source>
        <dbReference type="SAM" id="MobiDB-lite"/>
    </source>
</evidence>
<name>A0A2H9TFK2_9FUNG</name>
<feature type="region of interest" description="Disordered" evidence="2">
    <location>
        <begin position="1"/>
        <end position="110"/>
    </location>
</feature>
<comment type="caution">
    <text evidence="4">The sequence shown here is derived from an EMBL/GenBank/DDBJ whole genome shotgun (WGS) entry which is preliminary data.</text>
</comment>
<proteinExistence type="predicted"/>
<dbReference type="Pfam" id="PF05854">
    <property type="entry name" value="MC1"/>
    <property type="match status" value="1"/>
</dbReference>
<feature type="compositionally biased region" description="Low complexity" evidence="2">
    <location>
        <begin position="95"/>
        <end position="110"/>
    </location>
</feature>
<evidence type="ECO:0000313" key="4">
    <source>
        <dbReference type="EMBL" id="PJF16568.1"/>
    </source>
</evidence>
<dbReference type="Gene3D" id="3.10.470.10">
    <property type="entry name" value="Chromosomal protein MC1"/>
    <property type="match status" value="1"/>
</dbReference>
<dbReference type="Gene3D" id="1.10.10.60">
    <property type="entry name" value="Homeodomain-like"/>
    <property type="match status" value="1"/>
</dbReference>
<feature type="compositionally biased region" description="Polar residues" evidence="2">
    <location>
        <begin position="60"/>
        <end position="82"/>
    </location>
</feature>
<dbReference type="PANTHER" id="PTHR47863">
    <property type="entry name" value="RING/FYVE/PHD ZINC FINGER SUPERFAMILY PROTEIN"/>
    <property type="match status" value="1"/>
</dbReference>
<dbReference type="InterPro" id="IPR009057">
    <property type="entry name" value="Homeodomain-like_sf"/>
</dbReference>
<feature type="compositionally biased region" description="Basic residues" evidence="2">
    <location>
        <begin position="202"/>
        <end position="213"/>
    </location>
</feature>
<reference evidence="4 5" key="1">
    <citation type="submission" date="2016-10" db="EMBL/GenBank/DDBJ databases">
        <title>The genome of Paramicrosporidium saccamoebae is the missing link in understanding Cryptomycota and Microsporidia evolution.</title>
        <authorList>
            <person name="Quandt C.A."/>
            <person name="Beaudet D."/>
            <person name="Corsaro D."/>
            <person name="Michel R."/>
            <person name="Corradi N."/>
            <person name="James T."/>
        </authorList>
    </citation>
    <scope>NUCLEOTIDE SEQUENCE [LARGE SCALE GENOMIC DNA]</scope>
    <source>
        <strain evidence="4 5">KSL3</strain>
    </source>
</reference>
<keyword evidence="1" id="KW-0238">DNA-binding</keyword>